<evidence type="ECO:0000313" key="12">
    <source>
        <dbReference type="RefSeq" id="XP_058983229.1"/>
    </source>
</evidence>
<evidence type="ECO:0000256" key="1">
    <source>
        <dbReference type="ARBA" id="ARBA00004230"/>
    </source>
</evidence>
<feature type="transmembrane region" description="Helical" evidence="9">
    <location>
        <begin position="197"/>
        <end position="218"/>
    </location>
</feature>
<keyword evidence="6" id="KW-0969">Cilium</keyword>
<keyword evidence="9" id="KW-0472">Membrane</keyword>
<evidence type="ECO:0000256" key="4">
    <source>
        <dbReference type="ARBA" id="ARBA00022846"/>
    </source>
</evidence>
<keyword evidence="7" id="KW-0966">Cell projection</keyword>
<reference evidence="12" key="1">
    <citation type="submission" date="2025-08" db="UniProtKB">
        <authorList>
            <consortium name="RefSeq"/>
        </authorList>
    </citation>
    <scope>IDENTIFICATION</scope>
    <source>
        <strain evidence="12">Aabys</strain>
        <tissue evidence="12">Whole body</tissue>
    </source>
</reference>
<feature type="coiled-coil region" evidence="8">
    <location>
        <begin position="264"/>
        <end position="298"/>
    </location>
</feature>
<evidence type="ECO:0000259" key="10">
    <source>
        <dbReference type="Pfam" id="PF24667"/>
    </source>
</evidence>
<evidence type="ECO:0000313" key="11">
    <source>
        <dbReference type="Proteomes" id="UP001652621"/>
    </source>
</evidence>
<dbReference type="PANTHER" id="PTHR35249:SF2">
    <property type="entry name" value="DYNEIN REGULATORY COMPLEX SUBUNIT 7"/>
    <property type="match status" value="1"/>
</dbReference>
<protein>
    <submittedName>
        <fullName evidence="12">Coiled-coil domain-containing protein lobo isoform X1</fullName>
    </submittedName>
</protein>
<evidence type="ECO:0000256" key="6">
    <source>
        <dbReference type="ARBA" id="ARBA00023069"/>
    </source>
</evidence>
<evidence type="ECO:0000256" key="5">
    <source>
        <dbReference type="ARBA" id="ARBA00023054"/>
    </source>
</evidence>
<organism evidence="11 12">
    <name type="scientific">Musca domestica</name>
    <name type="common">House fly</name>
    <dbReference type="NCBI Taxonomy" id="7370"/>
    <lineage>
        <taxon>Eukaryota</taxon>
        <taxon>Metazoa</taxon>
        <taxon>Ecdysozoa</taxon>
        <taxon>Arthropoda</taxon>
        <taxon>Hexapoda</taxon>
        <taxon>Insecta</taxon>
        <taxon>Pterygota</taxon>
        <taxon>Neoptera</taxon>
        <taxon>Endopterygota</taxon>
        <taxon>Diptera</taxon>
        <taxon>Brachycera</taxon>
        <taxon>Muscomorpha</taxon>
        <taxon>Muscoidea</taxon>
        <taxon>Muscidae</taxon>
        <taxon>Musca</taxon>
    </lineage>
</organism>
<dbReference type="RefSeq" id="XP_058983229.1">
    <property type="nucleotide sequence ID" value="XM_059127246.1"/>
</dbReference>
<keyword evidence="5 8" id="KW-0175">Coiled coil</keyword>
<evidence type="ECO:0000256" key="9">
    <source>
        <dbReference type="SAM" id="Phobius"/>
    </source>
</evidence>
<keyword evidence="9" id="KW-1133">Transmembrane helix</keyword>
<dbReference type="Pfam" id="PF24667">
    <property type="entry name" value="MORN_DRC7"/>
    <property type="match status" value="1"/>
</dbReference>
<keyword evidence="11" id="KW-1185">Reference proteome</keyword>
<evidence type="ECO:0000256" key="7">
    <source>
        <dbReference type="ARBA" id="ARBA00023273"/>
    </source>
</evidence>
<name>A0ABM3VBR1_MUSDO</name>
<dbReference type="InterPro" id="IPR038765">
    <property type="entry name" value="Papain-like_cys_pep_sf"/>
</dbReference>
<dbReference type="SUPFAM" id="SSF54001">
    <property type="entry name" value="Cysteine proteinases"/>
    <property type="match status" value="1"/>
</dbReference>
<sequence length="743" mass="87112">MKRKRDYTSKAKIQIDPHKHDDQIRELEAKHYETDEVVTVEGQAVETEGSSEEEMDIVSSDTHSDIGRIDISFPEAFSDHCHSRLCYPLSYYILSPKERLLLLYAENFRHQFFTSNLKTRPLVLALPNECNIQKFVCTTLRPTSFLYKSLRNAAGIASFVADYVIYEPFDDNIRFPNRLISPATLLCKRRGNSFEMATLLCSMLIGAGFNALVVSGIARTDVVENDQRRVPFPGDIYKFENDEHVQDKPLSETQFCLGGMPDLQSHLETNIAEIVKEKENEKQRQEALKREEEELKQRDADRFLYRKPHAWVALFRSGAKDQSIEQNDVEDGTDRTIEVDFVEPSTGFFLSSSCMDYTLINSAWNQKQYYVNKQVYVRVGEIRWNLQNTDDWEHLLPGENEAGTSIDNASEIMNEKYLNTIPSWVSKLHLNEKEYEERFPNLQKTVFYKRVKHLRFSPYFNKDGKMMQLTLFADDEYTVPIFDCIHFENRADMLLRIEKNYKMLSIKEIFGKSRKDNLLKIVRSMDPNRPKELYFSANVRRDSMEYLRVETGRIIVKSKDRRDMCFYQEFEFKMGGDELKKITQRFKRNYSIPSWKDIAERTFQLMQQRIHLKFHYSPGALTASTCEISKPPKPDYGQEIIYDKALTRTFKANNEVPEPLQLEMYRLIMDQLQSEDMAKKSFKKLSDEIIAILDNRRNEMEHPILQFRLFDSMRNGAARSKCLKEVLEEGNEQDHSQHKNDIC</sequence>
<gene>
    <name evidence="12" type="primary">LOC101897605</name>
</gene>
<dbReference type="InterPro" id="IPR056291">
    <property type="entry name" value="MORN_DRC7"/>
</dbReference>
<evidence type="ECO:0000256" key="8">
    <source>
        <dbReference type="SAM" id="Coils"/>
    </source>
</evidence>
<proteinExistence type="inferred from homology"/>
<feature type="domain" description="Dynein regulatory complex subunit 7 MORN" evidence="10">
    <location>
        <begin position="440"/>
        <end position="705"/>
    </location>
</feature>
<accession>A0ABM3VBR1</accession>
<comment type="similarity">
    <text evidence="3">Belongs to the DRC7 family.</text>
</comment>
<evidence type="ECO:0000256" key="2">
    <source>
        <dbReference type="ARBA" id="ARBA00004430"/>
    </source>
</evidence>
<keyword evidence="4" id="KW-0282">Flagellum</keyword>
<dbReference type="GeneID" id="101897605"/>
<dbReference type="PANTHER" id="PTHR35249">
    <property type="entry name" value="DYNEIN REGULATORY COMPLEX SUBUNIT 7"/>
    <property type="match status" value="1"/>
</dbReference>
<dbReference type="Proteomes" id="UP001652621">
    <property type="component" value="Unplaced"/>
</dbReference>
<comment type="subcellular location">
    <subcellularLocation>
        <location evidence="1">Cell projection</location>
        <location evidence="1">Cilium</location>
        <location evidence="1">Flagellum</location>
    </subcellularLocation>
    <subcellularLocation>
        <location evidence="2">Cytoplasm</location>
        <location evidence="2">Cytoskeleton</location>
        <location evidence="2">Cilium axoneme</location>
    </subcellularLocation>
</comment>
<evidence type="ECO:0000256" key="3">
    <source>
        <dbReference type="ARBA" id="ARBA00010738"/>
    </source>
</evidence>
<dbReference type="InterPro" id="IPR033551">
    <property type="entry name" value="DRC7/lobo"/>
</dbReference>
<keyword evidence="9" id="KW-0812">Transmembrane</keyword>